<protein>
    <submittedName>
        <fullName evidence="1">Uncharacterized protein</fullName>
    </submittedName>
</protein>
<evidence type="ECO:0000313" key="2">
    <source>
        <dbReference type="Proteomes" id="UP001201163"/>
    </source>
</evidence>
<name>A0AAD4QAW3_9AGAM</name>
<dbReference type="AlphaFoldDB" id="A0AAD4QAW3"/>
<proteinExistence type="predicted"/>
<comment type="caution">
    <text evidence="1">The sequence shown here is derived from an EMBL/GenBank/DDBJ whole genome shotgun (WGS) entry which is preliminary data.</text>
</comment>
<keyword evidence="2" id="KW-1185">Reference proteome</keyword>
<sequence>MHALLEEGPQALHRIPGSHCSETAEYTLLPESERAIVALSHISAYSVCGGGWHSPALLNLYECSAFRDVPCWFFSEKARINQKWSARQGVALPWVALDIGKHFVDLNIKHAVRSDSNWLTQVHTVHAGVHGQRSEWNPWCRSQQRCCAPVLSIPSTFQ</sequence>
<dbReference type="EMBL" id="JAKELL010000064">
    <property type="protein sequence ID" value="KAH8985399.1"/>
    <property type="molecule type" value="Genomic_DNA"/>
</dbReference>
<gene>
    <name evidence="1" type="ORF">EDB92DRAFT_1370574</name>
</gene>
<dbReference type="Proteomes" id="UP001201163">
    <property type="component" value="Unassembled WGS sequence"/>
</dbReference>
<evidence type="ECO:0000313" key="1">
    <source>
        <dbReference type="EMBL" id="KAH8985399.1"/>
    </source>
</evidence>
<organism evidence="1 2">
    <name type="scientific">Lactarius akahatsu</name>
    <dbReference type="NCBI Taxonomy" id="416441"/>
    <lineage>
        <taxon>Eukaryota</taxon>
        <taxon>Fungi</taxon>
        <taxon>Dikarya</taxon>
        <taxon>Basidiomycota</taxon>
        <taxon>Agaricomycotina</taxon>
        <taxon>Agaricomycetes</taxon>
        <taxon>Russulales</taxon>
        <taxon>Russulaceae</taxon>
        <taxon>Lactarius</taxon>
    </lineage>
</organism>
<reference evidence="1" key="1">
    <citation type="submission" date="2022-01" db="EMBL/GenBank/DDBJ databases">
        <title>Comparative genomics reveals a dynamic genome evolution in the ectomycorrhizal milk-cap (Lactarius) mushrooms.</title>
        <authorList>
            <consortium name="DOE Joint Genome Institute"/>
            <person name="Lebreton A."/>
            <person name="Tang N."/>
            <person name="Kuo A."/>
            <person name="LaButti K."/>
            <person name="Drula E."/>
            <person name="Barry K."/>
            <person name="Clum A."/>
            <person name="Lipzen A."/>
            <person name="Mousain D."/>
            <person name="Ng V."/>
            <person name="Wang R."/>
            <person name="Wang X."/>
            <person name="Dai Y."/>
            <person name="Henrissat B."/>
            <person name="Grigoriev I.V."/>
            <person name="Guerin-Laguette A."/>
            <person name="Yu F."/>
            <person name="Martin F.M."/>
        </authorList>
    </citation>
    <scope>NUCLEOTIDE SEQUENCE</scope>
    <source>
        <strain evidence="1">QP</strain>
    </source>
</reference>
<accession>A0AAD4QAW3</accession>